<organism evidence="2">
    <name type="scientific">marine sediment metagenome</name>
    <dbReference type="NCBI Taxonomy" id="412755"/>
    <lineage>
        <taxon>unclassified sequences</taxon>
        <taxon>metagenomes</taxon>
        <taxon>ecological metagenomes</taxon>
    </lineage>
</organism>
<proteinExistence type="predicted"/>
<feature type="non-terminal residue" evidence="2">
    <location>
        <position position="1"/>
    </location>
</feature>
<evidence type="ECO:0000313" key="2">
    <source>
        <dbReference type="EMBL" id="GAI52364.1"/>
    </source>
</evidence>
<comment type="caution">
    <text evidence="2">The sequence shown here is derived from an EMBL/GenBank/DDBJ whole genome shotgun (WGS) entry which is preliminary data.</text>
</comment>
<feature type="region of interest" description="Disordered" evidence="1">
    <location>
        <begin position="31"/>
        <end position="59"/>
    </location>
</feature>
<dbReference type="AlphaFoldDB" id="X1R9U1"/>
<protein>
    <submittedName>
        <fullName evidence="2">Uncharacterized protein</fullName>
    </submittedName>
</protein>
<name>X1R9U1_9ZZZZ</name>
<feature type="compositionally biased region" description="Basic and acidic residues" evidence="1">
    <location>
        <begin position="31"/>
        <end position="40"/>
    </location>
</feature>
<sequence length="59" mass="6626">LELLMPEGRPLRVTRDRHVVRLILDQYLEQDLDKPEDRVGRPAPGGRQTPNGIVSPVGV</sequence>
<reference evidence="2" key="1">
    <citation type="journal article" date="2014" name="Front. Microbiol.">
        <title>High frequency of phylogenetically diverse reductive dehalogenase-homologous genes in deep subseafloor sedimentary metagenomes.</title>
        <authorList>
            <person name="Kawai M."/>
            <person name="Futagami T."/>
            <person name="Toyoda A."/>
            <person name="Takaki Y."/>
            <person name="Nishi S."/>
            <person name="Hori S."/>
            <person name="Arai W."/>
            <person name="Tsubouchi T."/>
            <person name="Morono Y."/>
            <person name="Uchiyama I."/>
            <person name="Ito T."/>
            <person name="Fujiyama A."/>
            <person name="Inagaki F."/>
            <person name="Takami H."/>
        </authorList>
    </citation>
    <scope>NUCLEOTIDE SEQUENCE</scope>
    <source>
        <strain evidence="2">Expedition CK06-06</strain>
    </source>
</reference>
<evidence type="ECO:0000256" key="1">
    <source>
        <dbReference type="SAM" id="MobiDB-lite"/>
    </source>
</evidence>
<accession>X1R9U1</accession>
<gene>
    <name evidence="2" type="ORF">S06H3_58121</name>
</gene>
<dbReference type="EMBL" id="BARV01037594">
    <property type="protein sequence ID" value="GAI52364.1"/>
    <property type="molecule type" value="Genomic_DNA"/>
</dbReference>